<proteinExistence type="predicted"/>
<keyword evidence="6" id="KW-1185">Reference proteome</keyword>
<evidence type="ECO:0000313" key="5">
    <source>
        <dbReference type="EMBL" id="SDU52827.1"/>
    </source>
</evidence>
<dbReference type="SUPFAM" id="SSF50621">
    <property type="entry name" value="Alanine racemase C-terminal domain-like"/>
    <property type="match status" value="1"/>
</dbReference>
<evidence type="ECO:0000256" key="2">
    <source>
        <dbReference type="ARBA" id="ARBA00022898"/>
    </source>
</evidence>
<dbReference type="Pfam" id="PF02784">
    <property type="entry name" value="Orn_Arg_deC_N"/>
    <property type="match status" value="1"/>
</dbReference>
<feature type="active site" description="Proton donor" evidence="3">
    <location>
        <position position="360"/>
    </location>
</feature>
<dbReference type="InterPro" id="IPR022644">
    <property type="entry name" value="De-COase2_N"/>
</dbReference>
<evidence type="ECO:0000313" key="6">
    <source>
        <dbReference type="Proteomes" id="UP000199608"/>
    </source>
</evidence>
<accession>A0A1H2J8S2</accession>
<organism evidence="5 6">
    <name type="scientific">Desulfobacula phenolica</name>
    <dbReference type="NCBI Taxonomy" id="90732"/>
    <lineage>
        <taxon>Bacteria</taxon>
        <taxon>Pseudomonadati</taxon>
        <taxon>Thermodesulfobacteriota</taxon>
        <taxon>Desulfobacteria</taxon>
        <taxon>Desulfobacterales</taxon>
        <taxon>Desulfobacteraceae</taxon>
        <taxon>Desulfobacula</taxon>
    </lineage>
</organism>
<dbReference type="InterPro" id="IPR029066">
    <property type="entry name" value="PLP-binding_barrel"/>
</dbReference>
<name>A0A1H2J8S2_9BACT</name>
<dbReference type="InterPro" id="IPR000183">
    <property type="entry name" value="Orn/DAP/Arg_de-COase"/>
</dbReference>
<dbReference type="AlphaFoldDB" id="A0A1H2J8S2"/>
<dbReference type="SUPFAM" id="SSF51419">
    <property type="entry name" value="PLP-binding barrel"/>
    <property type="match status" value="1"/>
</dbReference>
<feature type="modified residue" description="N6-(pyridoxal phosphate)lysine" evidence="3">
    <location>
        <position position="75"/>
    </location>
</feature>
<evidence type="ECO:0000256" key="3">
    <source>
        <dbReference type="PIRSR" id="PIRSR600183-50"/>
    </source>
</evidence>
<dbReference type="PANTHER" id="PTHR43727:SF2">
    <property type="entry name" value="GROUP IV DECARBOXYLASE"/>
    <property type="match status" value="1"/>
</dbReference>
<dbReference type="RefSeq" id="WP_092236708.1">
    <property type="nucleotide sequence ID" value="NZ_FNLL01000011.1"/>
</dbReference>
<reference evidence="6" key="1">
    <citation type="submission" date="2016-10" db="EMBL/GenBank/DDBJ databases">
        <authorList>
            <person name="Varghese N."/>
            <person name="Submissions S."/>
        </authorList>
    </citation>
    <scope>NUCLEOTIDE SEQUENCE [LARGE SCALE GENOMIC DNA]</scope>
    <source>
        <strain evidence="6">DSM 3384</strain>
    </source>
</reference>
<dbReference type="PANTHER" id="PTHR43727">
    <property type="entry name" value="DIAMINOPIMELATE DECARBOXYLASE"/>
    <property type="match status" value="1"/>
</dbReference>
<gene>
    <name evidence="5" type="ORF">SAMN04487931_11152</name>
</gene>
<dbReference type="PRINTS" id="PR01179">
    <property type="entry name" value="ODADCRBXLASE"/>
</dbReference>
<feature type="domain" description="Orn/DAP/Arg decarboxylase 2 N-terminal" evidence="4">
    <location>
        <begin position="59"/>
        <end position="299"/>
    </location>
</feature>
<dbReference type="Gene3D" id="2.40.37.10">
    <property type="entry name" value="Lyase, Ornithine Decarboxylase, Chain A, domain 1"/>
    <property type="match status" value="1"/>
</dbReference>
<evidence type="ECO:0000256" key="1">
    <source>
        <dbReference type="ARBA" id="ARBA00001933"/>
    </source>
</evidence>
<dbReference type="Proteomes" id="UP000199608">
    <property type="component" value="Unassembled WGS sequence"/>
</dbReference>
<dbReference type="Gene3D" id="3.20.20.10">
    <property type="entry name" value="Alanine racemase"/>
    <property type="match status" value="1"/>
</dbReference>
<comment type="cofactor">
    <cofactor evidence="1 3">
        <name>pyridoxal 5'-phosphate</name>
        <dbReference type="ChEBI" id="CHEBI:597326"/>
    </cofactor>
</comment>
<dbReference type="GO" id="GO:0009089">
    <property type="term" value="P:lysine biosynthetic process via diaminopimelate"/>
    <property type="evidence" value="ECO:0007669"/>
    <property type="project" value="TreeGrafter"/>
</dbReference>
<dbReference type="InterPro" id="IPR009006">
    <property type="entry name" value="Ala_racemase/Decarboxylase_C"/>
</dbReference>
<sequence length="430" mass="48762">MNNNKKYDFTPISKVLLNDFVQGFFERKQVFINAVKNFGSPLYILETDVLKKRANQFRTAFEKKLPRTAFYFAMKSNNLACVSKTLLEQGFGLDVSSGLELEAALRLKAKNIIFSGPGKTNAELELAANNNDRVTVLLDSFGECERLKIISNRKKLQIKVGVRLNNNPEGLWRKFGIMPENLPLVYDNISCHPYLEFKGLQFHSSWNLAPDRQVEFLNVLSDLISKMPDSFRKSCKFIDIGGGYWPPQGEWLLSEQGQMPCINPSSPIDVFAESLAKVIKEKILPLTDSTICFEPGRWICNDAMHILVSVTDKKADDLVITDAGTNAVGWERFETDYFPVLNLTQSHMTERPCHILGSLCTPHDVWGYAYFGKNILEGDILMIPTQGAYTYSLRQEFIKPLPKVLILDKIENPLSLKSFESYCDLLTSEN</sequence>
<dbReference type="GO" id="GO:0008836">
    <property type="term" value="F:diaminopimelate decarboxylase activity"/>
    <property type="evidence" value="ECO:0007669"/>
    <property type="project" value="TreeGrafter"/>
</dbReference>
<protein>
    <submittedName>
        <fullName evidence="5">Diaminopimelate decarboxylase</fullName>
    </submittedName>
</protein>
<dbReference type="EMBL" id="FNLL01000011">
    <property type="protein sequence ID" value="SDU52827.1"/>
    <property type="molecule type" value="Genomic_DNA"/>
</dbReference>
<keyword evidence="2 3" id="KW-0663">Pyridoxal phosphate</keyword>
<evidence type="ECO:0000259" key="4">
    <source>
        <dbReference type="Pfam" id="PF02784"/>
    </source>
</evidence>